<dbReference type="AlphaFoldDB" id="A0A7J4IT54"/>
<organism evidence="1 2">
    <name type="scientific">Candidatus Iainarchaeum sp</name>
    <dbReference type="NCBI Taxonomy" id="3101447"/>
    <lineage>
        <taxon>Archaea</taxon>
        <taxon>Candidatus Iainarchaeota</taxon>
        <taxon>Candidatus Iainarchaeia</taxon>
        <taxon>Candidatus Iainarchaeales</taxon>
        <taxon>Candidatus Iainarchaeaceae</taxon>
        <taxon>Candidatus Iainarchaeum</taxon>
    </lineage>
</organism>
<evidence type="ECO:0000313" key="2">
    <source>
        <dbReference type="Proteomes" id="UP000577419"/>
    </source>
</evidence>
<dbReference type="Proteomes" id="UP000577419">
    <property type="component" value="Unassembled WGS sequence"/>
</dbReference>
<comment type="caution">
    <text evidence="1">The sequence shown here is derived from an EMBL/GenBank/DDBJ whole genome shotgun (WGS) entry which is preliminary data.</text>
</comment>
<proteinExistence type="predicted"/>
<accession>A0A7J4IT54</accession>
<evidence type="ECO:0000313" key="1">
    <source>
        <dbReference type="EMBL" id="HIH07924.1"/>
    </source>
</evidence>
<dbReference type="EMBL" id="DUFG01000006">
    <property type="protein sequence ID" value="HIH07924.1"/>
    <property type="molecule type" value="Genomic_DNA"/>
</dbReference>
<gene>
    <name evidence="1" type="ORF">HA237_00990</name>
</gene>
<name>A0A7J4IT54_9ARCH</name>
<sequence>MYRRYSTKAIGLLKVVRDALKISRKQRGKYQANLNATIHFLRKLPLTRKQFEKAKKMELHRLRIIQIEREFFEQERRPKVRAGLLKNLIKTFEVEAEKVRERNQLVLEGATINSMSRVKMLLSNELQRLQKVGNHEAVDFLPSMNLEQLEGVFVIVETIHAEEFRQLIGRENYREYANHINEAAELIEGEMKK</sequence>
<reference evidence="2" key="1">
    <citation type="journal article" date="2020" name="bioRxiv">
        <title>A rank-normalized archaeal taxonomy based on genome phylogeny resolves widespread incomplete and uneven classifications.</title>
        <authorList>
            <person name="Rinke C."/>
            <person name="Chuvochina M."/>
            <person name="Mussig A.J."/>
            <person name="Chaumeil P.-A."/>
            <person name="Waite D.W."/>
            <person name="Whitman W.B."/>
            <person name="Parks D.H."/>
            <person name="Hugenholtz P."/>
        </authorList>
    </citation>
    <scope>NUCLEOTIDE SEQUENCE [LARGE SCALE GENOMIC DNA]</scope>
</reference>
<protein>
    <submittedName>
        <fullName evidence="1">Uncharacterized protein</fullName>
    </submittedName>
</protein>